<comment type="caution">
    <text evidence="6">The sequence shown here is derived from an EMBL/GenBank/DDBJ whole genome shotgun (WGS) entry which is preliminary data.</text>
</comment>
<proteinExistence type="inferred from homology"/>
<dbReference type="CDD" id="cd13585">
    <property type="entry name" value="PBP2_TMBP_like"/>
    <property type="match status" value="1"/>
</dbReference>
<dbReference type="InterPro" id="IPR006059">
    <property type="entry name" value="SBP"/>
</dbReference>
<feature type="domain" description="FHA" evidence="5">
    <location>
        <begin position="106"/>
        <end position="164"/>
    </location>
</feature>
<comment type="similarity">
    <text evidence="1">Belongs to the bacterial solute-binding protein 1 family.</text>
</comment>
<keyword evidence="2" id="KW-0813">Transport</keyword>
<feature type="region of interest" description="Disordered" evidence="4">
    <location>
        <begin position="28"/>
        <end position="54"/>
    </location>
</feature>
<dbReference type="PROSITE" id="PS01037">
    <property type="entry name" value="SBP_BACTERIAL_1"/>
    <property type="match status" value="1"/>
</dbReference>
<dbReference type="SUPFAM" id="SSF53850">
    <property type="entry name" value="Periplasmic binding protein-like II"/>
    <property type="match status" value="1"/>
</dbReference>
<dbReference type="InterPro" id="IPR006061">
    <property type="entry name" value="SBP_1_CS"/>
</dbReference>
<accession>A0ABX1X969</accession>
<organism evidence="6 7">
    <name type="scientific">Paenibacillus plantarum</name>
    <dbReference type="NCBI Taxonomy" id="2654975"/>
    <lineage>
        <taxon>Bacteria</taxon>
        <taxon>Bacillati</taxon>
        <taxon>Bacillota</taxon>
        <taxon>Bacilli</taxon>
        <taxon>Bacillales</taxon>
        <taxon>Paenibacillaceae</taxon>
        <taxon>Paenibacillus</taxon>
    </lineage>
</organism>
<dbReference type="EMBL" id="WHNY01000036">
    <property type="protein sequence ID" value="NOU64568.1"/>
    <property type="molecule type" value="Genomic_DNA"/>
</dbReference>
<dbReference type="PROSITE" id="PS51257">
    <property type="entry name" value="PROKAR_LIPOPROTEIN"/>
    <property type="match status" value="1"/>
</dbReference>
<dbReference type="PANTHER" id="PTHR30061">
    <property type="entry name" value="MALTOSE-BINDING PERIPLASMIC PROTEIN"/>
    <property type="match status" value="1"/>
</dbReference>
<dbReference type="Pfam" id="PF01547">
    <property type="entry name" value="SBP_bac_1"/>
    <property type="match status" value="1"/>
</dbReference>
<evidence type="ECO:0000256" key="2">
    <source>
        <dbReference type="ARBA" id="ARBA00022448"/>
    </source>
</evidence>
<evidence type="ECO:0000313" key="6">
    <source>
        <dbReference type="EMBL" id="NOU64568.1"/>
    </source>
</evidence>
<evidence type="ECO:0000256" key="1">
    <source>
        <dbReference type="ARBA" id="ARBA00008520"/>
    </source>
</evidence>
<dbReference type="PROSITE" id="PS50006">
    <property type="entry name" value="FHA_DOMAIN"/>
    <property type="match status" value="1"/>
</dbReference>
<evidence type="ECO:0000256" key="4">
    <source>
        <dbReference type="SAM" id="MobiDB-lite"/>
    </source>
</evidence>
<name>A0ABX1X969_9BACL</name>
<dbReference type="PANTHER" id="PTHR30061:SF50">
    <property type="entry name" value="MALTOSE_MALTODEXTRIN-BINDING PERIPLASMIC PROTEIN"/>
    <property type="match status" value="1"/>
</dbReference>
<evidence type="ECO:0000313" key="7">
    <source>
        <dbReference type="Proteomes" id="UP000653578"/>
    </source>
</evidence>
<gene>
    <name evidence="6" type="ORF">GC096_11055</name>
</gene>
<keyword evidence="7" id="KW-1185">Reference proteome</keyword>
<dbReference type="RefSeq" id="WP_171630295.1">
    <property type="nucleotide sequence ID" value="NZ_WHNY01000036.1"/>
</dbReference>
<feature type="compositionally biased region" description="Low complexity" evidence="4">
    <location>
        <begin position="41"/>
        <end position="54"/>
    </location>
</feature>
<sequence>MVIRKGISLVCVASSLVLVVGCSSTDGGSAPAAGKETSSVAKSTPAAEATASSAGKGEKTELTFYILSDWEKNINQVSADFMKENPNISIKMQSYPFRQLFETMEVKLGSKSPEIDIVLTDGPLVSNYNAKGYLEPLNDLISKKAQTNYIPSSLEAGSVNGTLLAAPMNTSSQVLYYNKDIFKEKGETVPDFDIAKRWTWEQVVAAGKKLTYDKNGDGQPDVFGFTFEQLNRPYQLLSLGNGLGGKAISEDGLKSDGFTNSPEMVQAGKFYYDLYNTFKISPKITADETVDYFATGKVAMFVGGTWDVGKFTDAKINFGIAPHPYFEGKKVATPTGSWHVGVSKYSTHKDAAAKFIEYLTAGKGAETWVNASNDVPARIDLLNKIDSDPNYQNFPKNIMKLAASEANNTAVPRPKSPGYLEWETLMDKAFSDIKNGTEPKKALDGAVTQIDRQLAKYSVKK</sequence>
<dbReference type="Proteomes" id="UP000653578">
    <property type="component" value="Unassembled WGS sequence"/>
</dbReference>
<protein>
    <submittedName>
        <fullName evidence="6">Extracellular solute-binding protein</fullName>
    </submittedName>
</protein>
<evidence type="ECO:0000256" key="3">
    <source>
        <dbReference type="ARBA" id="ARBA00022729"/>
    </source>
</evidence>
<keyword evidence="3" id="KW-0732">Signal</keyword>
<dbReference type="InterPro" id="IPR000253">
    <property type="entry name" value="FHA_dom"/>
</dbReference>
<reference evidence="6 7" key="1">
    <citation type="submission" date="2019-10" db="EMBL/GenBank/DDBJ databases">
        <title>Description of Paenibacillus humi sp. nov.</title>
        <authorList>
            <person name="Carlier A."/>
            <person name="Qi S."/>
        </authorList>
    </citation>
    <scope>NUCLEOTIDE SEQUENCE [LARGE SCALE GENOMIC DNA]</scope>
    <source>
        <strain evidence="6 7">LMG 31461</strain>
    </source>
</reference>
<evidence type="ECO:0000259" key="5">
    <source>
        <dbReference type="PROSITE" id="PS50006"/>
    </source>
</evidence>
<dbReference type="Gene3D" id="3.40.190.10">
    <property type="entry name" value="Periplasmic binding protein-like II"/>
    <property type="match status" value="1"/>
</dbReference>